<comment type="caution">
    <text evidence="1">The sequence shown here is derived from an EMBL/GenBank/DDBJ whole genome shotgun (WGS) entry which is preliminary data.</text>
</comment>
<gene>
    <name evidence="1" type="ORF">SULYE_1177</name>
</gene>
<dbReference type="AlphaFoldDB" id="C4FKS8"/>
<proteinExistence type="predicted"/>
<dbReference type="EMBL" id="ABZS01000114">
    <property type="protein sequence ID" value="EEP60316.1"/>
    <property type="molecule type" value="Genomic_DNA"/>
</dbReference>
<evidence type="ECO:0000313" key="2">
    <source>
        <dbReference type="Proteomes" id="UP000005540"/>
    </source>
</evidence>
<feature type="non-terminal residue" evidence="1">
    <location>
        <position position="53"/>
    </location>
</feature>
<organism evidence="1 2">
    <name type="scientific">Sulfurihydrogenibium yellowstonense SS-5</name>
    <dbReference type="NCBI Taxonomy" id="432331"/>
    <lineage>
        <taxon>Bacteria</taxon>
        <taxon>Pseudomonadati</taxon>
        <taxon>Aquificota</taxon>
        <taxon>Aquificia</taxon>
        <taxon>Aquificales</taxon>
        <taxon>Hydrogenothermaceae</taxon>
        <taxon>Sulfurihydrogenibium</taxon>
    </lineage>
</organism>
<name>C4FKS8_9AQUI</name>
<reference evidence="1 2" key="1">
    <citation type="submission" date="2009-04" db="EMBL/GenBank/DDBJ databases">
        <authorList>
            <person name="Reysenbach A.-L."/>
            <person name="Heidelberg J.F."/>
            <person name="Nelson W.C."/>
        </authorList>
    </citation>
    <scope>NUCLEOTIDE SEQUENCE [LARGE SCALE GENOMIC DNA]</scope>
    <source>
        <strain evidence="1 2">SS-5</strain>
    </source>
</reference>
<evidence type="ECO:0000313" key="1">
    <source>
        <dbReference type="EMBL" id="EEP60316.1"/>
    </source>
</evidence>
<dbReference type="SUPFAM" id="SSF46548">
    <property type="entry name" value="alpha-helical ferredoxin"/>
    <property type="match status" value="1"/>
</dbReference>
<protein>
    <submittedName>
        <fullName evidence="1">Glutamate synthase small subunit GltD</fullName>
    </submittedName>
</protein>
<dbReference type="Proteomes" id="UP000005540">
    <property type="component" value="Unassembled WGS sequence"/>
</dbReference>
<sequence length="53" mass="6256">MEKKKVVYRRHDRNNIPLLPPEIRKNTFKEYSLGFGHTAAKDEADRCILCKKP</sequence>
<accession>C4FKS8</accession>
<keyword evidence="2" id="KW-1185">Reference proteome</keyword>